<dbReference type="PANTHER" id="PTHR46796:SF13">
    <property type="entry name" value="HTH-TYPE TRANSCRIPTIONAL ACTIVATOR RHAS"/>
    <property type="match status" value="1"/>
</dbReference>
<gene>
    <name evidence="5" type="ORF">ABV298_22140</name>
</gene>
<dbReference type="AlphaFoldDB" id="A0AAU8FFY7"/>
<dbReference type="SMART" id="SM00342">
    <property type="entry name" value="HTH_ARAC"/>
    <property type="match status" value="1"/>
</dbReference>
<keyword evidence="1" id="KW-0805">Transcription regulation</keyword>
<dbReference type="Pfam" id="PF20240">
    <property type="entry name" value="DUF6597"/>
    <property type="match status" value="1"/>
</dbReference>
<dbReference type="Pfam" id="PF12833">
    <property type="entry name" value="HTH_18"/>
    <property type="match status" value="1"/>
</dbReference>
<sequence>MQVRYLAPSQSLTHLVSGIFVIRHESTSDFTLPLFANGSPAIVFQTASAKTGAGNVGNLMLHGQTIRPDELSIRGGFTLIAWFLHPHALKPLLGTGASELTDGRIDIGYLGSAREAGLEERLLNAPDLGAQLRLMEEFLSLMSLPDKYEVQRATFAAAQLKNSRGQYSLTTLQDQLNMTERTMQRLFEHNVGMSPKMFRRVCQFDAAFQQLNRLQFGKFSDVAFEHGYADQSHFIRVFREFTGQTPGEYLARRQQYNPVS</sequence>
<dbReference type="PROSITE" id="PS01124">
    <property type="entry name" value="HTH_ARAC_FAMILY_2"/>
    <property type="match status" value="1"/>
</dbReference>
<feature type="domain" description="HTH araC/xylS-type" evidence="4">
    <location>
        <begin position="150"/>
        <end position="252"/>
    </location>
</feature>
<evidence type="ECO:0000313" key="5">
    <source>
        <dbReference type="EMBL" id="XCH23013.1"/>
    </source>
</evidence>
<dbReference type="SUPFAM" id="SSF46689">
    <property type="entry name" value="Homeodomain-like"/>
    <property type="match status" value="1"/>
</dbReference>
<dbReference type="Gene3D" id="1.10.10.60">
    <property type="entry name" value="Homeodomain-like"/>
    <property type="match status" value="1"/>
</dbReference>
<organism evidence="5">
    <name type="scientific">Dyadobacter sp. 676</name>
    <dbReference type="NCBI Taxonomy" id="3088362"/>
    <lineage>
        <taxon>Bacteria</taxon>
        <taxon>Pseudomonadati</taxon>
        <taxon>Bacteroidota</taxon>
        <taxon>Cytophagia</taxon>
        <taxon>Cytophagales</taxon>
        <taxon>Spirosomataceae</taxon>
        <taxon>Dyadobacter</taxon>
    </lineage>
</organism>
<evidence type="ECO:0000259" key="4">
    <source>
        <dbReference type="PROSITE" id="PS01124"/>
    </source>
</evidence>
<dbReference type="InterPro" id="IPR020449">
    <property type="entry name" value="Tscrpt_reg_AraC-type_HTH"/>
</dbReference>
<proteinExistence type="predicted"/>
<accession>A0AAU8FFY7</accession>
<dbReference type="EMBL" id="CP159289">
    <property type="protein sequence ID" value="XCH23013.1"/>
    <property type="molecule type" value="Genomic_DNA"/>
</dbReference>
<dbReference type="InterPro" id="IPR018060">
    <property type="entry name" value="HTH_AraC"/>
</dbReference>
<dbReference type="InterPro" id="IPR009057">
    <property type="entry name" value="Homeodomain-like_sf"/>
</dbReference>
<protein>
    <submittedName>
        <fullName evidence="5">Helix-turn-helix domain-containing protein</fullName>
    </submittedName>
</protein>
<dbReference type="PRINTS" id="PR00032">
    <property type="entry name" value="HTHARAC"/>
</dbReference>
<dbReference type="InterPro" id="IPR050204">
    <property type="entry name" value="AraC_XylS_family_regulators"/>
</dbReference>
<dbReference type="PANTHER" id="PTHR46796">
    <property type="entry name" value="HTH-TYPE TRANSCRIPTIONAL ACTIVATOR RHAS-RELATED"/>
    <property type="match status" value="1"/>
</dbReference>
<evidence type="ECO:0000256" key="2">
    <source>
        <dbReference type="ARBA" id="ARBA00023125"/>
    </source>
</evidence>
<evidence type="ECO:0000256" key="3">
    <source>
        <dbReference type="ARBA" id="ARBA00023163"/>
    </source>
</evidence>
<keyword evidence="2" id="KW-0238">DNA-binding</keyword>
<reference evidence="5" key="1">
    <citation type="submission" date="2024-06" db="EMBL/GenBank/DDBJ databases">
        <title>Sequencing and assembly of the genome of Dyadobacter sp. strain 676, a symbiont of Cyamopsis tetragonoloba.</title>
        <authorList>
            <person name="Guro P."/>
            <person name="Sazanova A."/>
            <person name="Kuznetsova I."/>
            <person name="Belimov A."/>
            <person name="Safronova V."/>
        </authorList>
    </citation>
    <scope>NUCLEOTIDE SEQUENCE</scope>
    <source>
        <strain evidence="5">676</strain>
    </source>
</reference>
<dbReference type="GO" id="GO:0003700">
    <property type="term" value="F:DNA-binding transcription factor activity"/>
    <property type="evidence" value="ECO:0007669"/>
    <property type="project" value="InterPro"/>
</dbReference>
<dbReference type="RefSeq" id="WP_353718339.1">
    <property type="nucleotide sequence ID" value="NZ_CP159289.1"/>
</dbReference>
<keyword evidence="3" id="KW-0804">Transcription</keyword>
<dbReference type="InterPro" id="IPR046532">
    <property type="entry name" value="DUF6597"/>
</dbReference>
<dbReference type="GO" id="GO:0043565">
    <property type="term" value="F:sequence-specific DNA binding"/>
    <property type="evidence" value="ECO:0007669"/>
    <property type="project" value="InterPro"/>
</dbReference>
<evidence type="ECO:0000256" key="1">
    <source>
        <dbReference type="ARBA" id="ARBA00023015"/>
    </source>
</evidence>
<name>A0AAU8FFY7_9BACT</name>